<evidence type="ECO:0000256" key="1">
    <source>
        <dbReference type="SAM" id="Phobius"/>
    </source>
</evidence>
<evidence type="ECO:0000313" key="3">
    <source>
        <dbReference type="EMBL" id="OEL30613.1"/>
    </source>
</evidence>
<keyword evidence="1" id="KW-0472">Membrane</keyword>
<dbReference type="Pfam" id="PF23635">
    <property type="entry name" value="Beta-prop_AT5G49610-like"/>
    <property type="match status" value="1"/>
</dbReference>
<dbReference type="PANTHER" id="PTHR33186:SF16">
    <property type="entry name" value="F-BOX ASSOCIATED DOMAIN-CONTAINING PROTEIN"/>
    <property type="match status" value="1"/>
</dbReference>
<reference evidence="3 4" key="1">
    <citation type="submission" date="2016-09" db="EMBL/GenBank/DDBJ databases">
        <title>The draft genome of Dichanthelium oligosanthes: A C3 panicoid grass species.</title>
        <authorList>
            <person name="Studer A.J."/>
            <person name="Schnable J.C."/>
            <person name="Brutnell T.P."/>
        </authorList>
    </citation>
    <scope>NUCLEOTIDE SEQUENCE [LARGE SCALE GENOMIC DNA]</scope>
    <source>
        <strain evidence="4">cv. Kellogg 1175</strain>
        <tissue evidence="3">Leaf</tissue>
    </source>
</reference>
<keyword evidence="1" id="KW-0812">Transmembrane</keyword>
<dbReference type="PANTHER" id="PTHR33186">
    <property type="entry name" value="OS10G0136150 PROTEIN-RELATED"/>
    <property type="match status" value="1"/>
</dbReference>
<keyword evidence="4" id="KW-1185">Reference proteome</keyword>
<dbReference type="OrthoDB" id="10631380at2759"/>
<gene>
    <name evidence="3" type="ORF">BAE44_0008369</name>
</gene>
<accession>A0A1E5VZR0</accession>
<keyword evidence="1" id="KW-1133">Transmembrane helix</keyword>
<evidence type="ECO:0000313" key="4">
    <source>
        <dbReference type="Proteomes" id="UP000095767"/>
    </source>
</evidence>
<feature type="transmembrane region" description="Helical" evidence="1">
    <location>
        <begin position="16"/>
        <end position="35"/>
    </location>
</feature>
<dbReference type="EMBL" id="LWDX02025242">
    <property type="protein sequence ID" value="OEL30613.1"/>
    <property type="molecule type" value="Genomic_DNA"/>
</dbReference>
<evidence type="ECO:0000259" key="2">
    <source>
        <dbReference type="Pfam" id="PF23635"/>
    </source>
</evidence>
<name>A0A1E5VZR0_9POAL</name>
<proteinExistence type="predicted"/>
<protein>
    <recommendedName>
        <fullName evidence="2">F-box protein AT5G49610-like beta-propeller domain-containing protein</fullName>
    </recommendedName>
</protein>
<dbReference type="AlphaFoldDB" id="A0A1E5VZR0"/>
<comment type="caution">
    <text evidence="3">The sequence shown here is derived from an EMBL/GenBank/DDBJ whole genome shotgun (WGS) entry which is preliminary data.</text>
</comment>
<dbReference type="InterPro" id="IPR056594">
    <property type="entry name" value="AT5G49610-like_b-prop"/>
</dbReference>
<dbReference type="Proteomes" id="UP000095767">
    <property type="component" value="Unassembled WGS sequence"/>
</dbReference>
<feature type="domain" description="F-box protein AT5G49610-like beta-propeller" evidence="2">
    <location>
        <begin position="56"/>
        <end position="185"/>
    </location>
</feature>
<sequence>MPDGDADADHHDGRSFRFRIAIGSIVLGTAVGIVYSNHVLSLKLCAGGLQVLSVLPPELPKIYVENVQLTRTPDGKVGLAAISTSPHCTCWRWKPTATYVYMYWMLRKTIQLDAAVMPAGPIEISGEQRPTVRILGVHEDGNVVFLWTAHGLFMVRLELESESMQMKKLYGTNEAHGQFYAVCPYANSFSRR</sequence>
<organism evidence="3 4">
    <name type="scientific">Dichanthelium oligosanthes</name>
    <dbReference type="NCBI Taxonomy" id="888268"/>
    <lineage>
        <taxon>Eukaryota</taxon>
        <taxon>Viridiplantae</taxon>
        <taxon>Streptophyta</taxon>
        <taxon>Embryophyta</taxon>
        <taxon>Tracheophyta</taxon>
        <taxon>Spermatophyta</taxon>
        <taxon>Magnoliopsida</taxon>
        <taxon>Liliopsida</taxon>
        <taxon>Poales</taxon>
        <taxon>Poaceae</taxon>
        <taxon>PACMAD clade</taxon>
        <taxon>Panicoideae</taxon>
        <taxon>Panicodae</taxon>
        <taxon>Paniceae</taxon>
        <taxon>Dichantheliinae</taxon>
        <taxon>Dichanthelium</taxon>
    </lineage>
</organism>